<comment type="caution">
    <text evidence="2">The sequence shown here is derived from an EMBL/GenBank/DDBJ whole genome shotgun (WGS) entry which is preliminary data.</text>
</comment>
<sequence>MDERRKRRLKKVETDQLKAQFISELKSKYKLFVDAVYPIPFIAARVRLSSALFIEGGIDFLEGSWKTLDSHHVIFKQIHTRGARLVIEGGPGFGKSTLALQFVSDWCKLVKESFLCKVEILIFLRLRQLAGVKSVYAAIERFILPSNTSIQEEHIKQILEASRSVVIILDGYDEYLEKENEENLGVTKIMMKDSLKKYIVILTGRSVPVKSLSNSYRFQLTGFNTKAREEYIIQTKATKDRRGAQKVLSKLYKNSVLNDLCEVPLFFVMFAHMYLEYEEFKTLTTLTSFFQFAMDVIYNHAKIKMNDENVQTQTFLEDHDYLDRIAFDGFIGDKNGSTWKKEELLLKLPESFYDQYVNVGILVEEVWENGKDEPWIEVRFFHRLFQEWYAANYVAGYAKESRIPALASILKPIATRNFKYLYRFACGIDLQAAKAIIEYLKKNDKWLAALCYQEQTHLGGIDDDFLADMCSTSVVQIEKDYSKLFQKNIVQLLNRASISEVISIAAVWLIDCFNSLVLPETHHRSSAEPFLPALETLKELRIIWTSYKVMTHEDARKAFEYASTCRKLEHLGFSHCLLPRSFRSRSLRQVRLTKIQVEWNPAVGVSYFLNFETGNWEDIKTGKKITNEDYKTQERVRYLSVQ</sequence>
<dbReference type="PANTHER" id="PTHR46312:SF2">
    <property type="entry name" value="NUCLEOTIDE-BINDING OLIGOMERIZATION DOMAIN-CONTAINING PROTEIN 2-LIKE"/>
    <property type="match status" value="1"/>
</dbReference>
<dbReference type="Pfam" id="PF05729">
    <property type="entry name" value="NACHT"/>
    <property type="match status" value="1"/>
</dbReference>
<evidence type="ECO:0000259" key="1">
    <source>
        <dbReference type="PROSITE" id="PS50837"/>
    </source>
</evidence>
<dbReference type="InterPro" id="IPR007111">
    <property type="entry name" value="NACHT_NTPase"/>
</dbReference>
<dbReference type="EMBL" id="JAIZAY010000001">
    <property type="protein sequence ID" value="KAJ8049694.1"/>
    <property type="molecule type" value="Genomic_DNA"/>
</dbReference>
<evidence type="ECO:0000313" key="2">
    <source>
        <dbReference type="EMBL" id="KAJ8049694.1"/>
    </source>
</evidence>
<gene>
    <name evidence="2" type="ORF">HOLleu_02544</name>
</gene>
<dbReference type="PANTHER" id="PTHR46312">
    <property type="entry name" value="NACHT DOMAIN-CONTAINING PROTEIN"/>
    <property type="match status" value="1"/>
</dbReference>
<dbReference type="PROSITE" id="PS50837">
    <property type="entry name" value="NACHT"/>
    <property type="match status" value="1"/>
</dbReference>
<dbReference type="OrthoDB" id="427518at2759"/>
<organism evidence="2 3">
    <name type="scientific">Holothuria leucospilota</name>
    <name type="common">Black long sea cucumber</name>
    <name type="synonym">Mertensiothuria leucospilota</name>
    <dbReference type="NCBI Taxonomy" id="206669"/>
    <lineage>
        <taxon>Eukaryota</taxon>
        <taxon>Metazoa</taxon>
        <taxon>Echinodermata</taxon>
        <taxon>Eleutherozoa</taxon>
        <taxon>Echinozoa</taxon>
        <taxon>Holothuroidea</taxon>
        <taxon>Aspidochirotacea</taxon>
        <taxon>Aspidochirotida</taxon>
        <taxon>Holothuriidae</taxon>
        <taxon>Holothuria</taxon>
    </lineage>
</organism>
<dbReference type="AlphaFoldDB" id="A0A9Q1HJT7"/>
<dbReference type="SUPFAM" id="SSF52540">
    <property type="entry name" value="P-loop containing nucleoside triphosphate hydrolases"/>
    <property type="match status" value="1"/>
</dbReference>
<protein>
    <submittedName>
        <fullName evidence="2">NLR family CARD domain-containing protein 4</fullName>
    </submittedName>
</protein>
<feature type="domain" description="NACHT" evidence="1">
    <location>
        <begin position="83"/>
        <end position="206"/>
    </location>
</feature>
<evidence type="ECO:0000313" key="3">
    <source>
        <dbReference type="Proteomes" id="UP001152320"/>
    </source>
</evidence>
<dbReference type="Gene3D" id="3.40.50.300">
    <property type="entry name" value="P-loop containing nucleotide triphosphate hydrolases"/>
    <property type="match status" value="1"/>
</dbReference>
<dbReference type="Proteomes" id="UP001152320">
    <property type="component" value="Chromosome 1"/>
</dbReference>
<reference evidence="2" key="1">
    <citation type="submission" date="2021-10" db="EMBL/GenBank/DDBJ databases">
        <title>Tropical sea cucumber genome reveals ecological adaptation and Cuvierian tubules defense mechanism.</title>
        <authorList>
            <person name="Chen T."/>
        </authorList>
    </citation>
    <scope>NUCLEOTIDE SEQUENCE</scope>
    <source>
        <strain evidence="2">Nanhai2018</strain>
        <tissue evidence="2">Muscle</tissue>
    </source>
</reference>
<name>A0A9Q1HJT7_HOLLE</name>
<accession>A0A9Q1HJT7</accession>
<proteinExistence type="predicted"/>
<keyword evidence="3" id="KW-1185">Reference proteome</keyword>
<dbReference type="InterPro" id="IPR027417">
    <property type="entry name" value="P-loop_NTPase"/>
</dbReference>